<evidence type="ECO:0000313" key="1">
    <source>
        <dbReference type="EMBL" id="TCZ79377.1"/>
    </source>
</evidence>
<evidence type="ECO:0000313" key="2">
    <source>
        <dbReference type="Proteomes" id="UP000295418"/>
    </source>
</evidence>
<dbReference type="EMBL" id="SKFG01000003">
    <property type="protein sequence ID" value="TCZ79377.1"/>
    <property type="molecule type" value="Genomic_DNA"/>
</dbReference>
<dbReference type="Proteomes" id="UP000295418">
    <property type="component" value="Unassembled WGS sequence"/>
</dbReference>
<keyword evidence="2" id="KW-1185">Reference proteome</keyword>
<comment type="caution">
    <text evidence="1">The sequence shown here is derived from an EMBL/GenBank/DDBJ whole genome shotgun (WGS) entry which is preliminary data.</text>
</comment>
<dbReference type="Gene3D" id="3.30.370.10">
    <property type="entry name" value="Barstar-like"/>
    <property type="match status" value="1"/>
</dbReference>
<protein>
    <recommendedName>
        <fullName evidence="3">Barnase inhibitor</fullName>
    </recommendedName>
</protein>
<dbReference type="SUPFAM" id="SSF52038">
    <property type="entry name" value="Barstar-related"/>
    <property type="match status" value="1"/>
</dbReference>
<dbReference type="AlphaFoldDB" id="A0A4R4EI55"/>
<reference evidence="1 2" key="1">
    <citation type="submission" date="2019-03" db="EMBL/GenBank/DDBJ databases">
        <authorList>
            <person name="Kim M.K.M."/>
        </authorList>
    </citation>
    <scope>NUCLEOTIDE SEQUENCE [LARGE SCALE GENOMIC DNA]</scope>
    <source>
        <strain evidence="1 2">18JY21-1</strain>
    </source>
</reference>
<gene>
    <name evidence="1" type="ORF">E0485_05815</name>
</gene>
<dbReference type="OrthoDB" id="72213at2"/>
<accession>A0A4R4EI55</accession>
<evidence type="ECO:0008006" key="3">
    <source>
        <dbReference type="Google" id="ProtNLM"/>
    </source>
</evidence>
<sequence>MKRSFLIDGDNFSDFQGFTREFSKNVLSNKHIWNGSLDALNDILRGGFGDIEEDDEIEITWKNSNKSIKDLGYEEIIQRLQNKYDNCHPTNKELVLQELLNARNKKGPTVFNWIVGIFNEHENKNITLILE</sequence>
<dbReference type="InterPro" id="IPR035905">
    <property type="entry name" value="Barstar-like_sf"/>
</dbReference>
<dbReference type="RefSeq" id="WP_132417035.1">
    <property type="nucleotide sequence ID" value="NZ_SKFG01000003.1"/>
</dbReference>
<organism evidence="1 2">
    <name type="scientific">Paenibacillus albiflavus</name>
    <dbReference type="NCBI Taxonomy" id="2545760"/>
    <lineage>
        <taxon>Bacteria</taxon>
        <taxon>Bacillati</taxon>
        <taxon>Bacillota</taxon>
        <taxon>Bacilli</taxon>
        <taxon>Bacillales</taxon>
        <taxon>Paenibacillaceae</taxon>
        <taxon>Paenibacillus</taxon>
    </lineage>
</organism>
<name>A0A4R4EI55_9BACL</name>
<proteinExistence type="predicted"/>